<evidence type="ECO:0000256" key="4">
    <source>
        <dbReference type="ARBA" id="ARBA00022695"/>
    </source>
</evidence>
<dbReference type="CDD" id="cd01437">
    <property type="entry name" value="parp_like"/>
    <property type="match status" value="1"/>
</dbReference>
<evidence type="ECO:0000256" key="2">
    <source>
        <dbReference type="ARBA" id="ARBA00022676"/>
    </source>
</evidence>
<dbReference type="GeneID" id="95987141"/>
<sequence length="711" mass="77145">MPPRRSARAPKAATPPPAAAPTPSPPPAAKAASGKPPLSKARVAAAGAFAGLKPADILKRAKDLGMATTDNVTKTVTHLISTQTAVDDDAPAVRRAAGFNTPIVSVDWLEACEKDDEWVEEAPYLITKGAAPAPSPAKPKGKAAANGAGAKRAASPSPDAKPAPKKAKKADTKADVKDEVKDEAKPEANGHGQKLKKKDTVVPVDDGCMLVGASVHIGDDGTIWDASLNQTNASNNNNKFYRIQVLKLPGGQFKAWTRWGRVGEPGANAQLGGGDVASAISNFEKKFKDKSGLAWANRLDPAKKGKYTFVERSYEDDSDDEGEAGDGDDVEIKEEEEYVPPECTLSQPVQELMQLIFNQQYLQATMASLNYDANKLPLGKLSKSTITRGFQALKDLGELIDDPTLAQSKYDTNFPSACEHLSNSFYSLIPHAFGRNRPPVINTDAMLKREIELLESLGDMKEAAAIMKAERPRDTIHVLDRHYNALNMDEMTPLEHESKEFEVLSKYLVDTRGATHNVNYKVEEIFRIERQGETKRFDESIFSSVKSDRRLLWHGSRATNFGGILSQGLRIAPPEAPVSGYMFGKGIYLADMSSKSANYCCSYITGGTALLLLCEAELGDPIQKLTNASYTAGDDAKKNGMYSTFGQGRVAPLAWKDAGEATPALKGIKMPDTSKVQPGDTKVDGAYLMYNEFIVYDVSQVKLRYLLRVKM</sequence>
<dbReference type="InterPro" id="IPR036930">
    <property type="entry name" value="WGR_dom_sf"/>
</dbReference>
<dbReference type="RefSeq" id="XP_069209209.1">
    <property type="nucleotide sequence ID" value="XM_069354567.1"/>
</dbReference>
<dbReference type="InterPro" id="IPR008893">
    <property type="entry name" value="WGR_domain"/>
</dbReference>
<dbReference type="Pfam" id="PF02877">
    <property type="entry name" value="PARP_reg"/>
    <property type="match status" value="1"/>
</dbReference>
<keyword evidence="3 9" id="KW-0808">Transferase</keyword>
<evidence type="ECO:0000259" key="14">
    <source>
        <dbReference type="PROSITE" id="PS51977"/>
    </source>
</evidence>
<evidence type="ECO:0000313" key="16">
    <source>
        <dbReference type="Proteomes" id="UP001565368"/>
    </source>
</evidence>
<evidence type="ECO:0000313" key="15">
    <source>
        <dbReference type="EMBL" id="KAL1409265.1"/>
    </source>
</evidence>
<keyword evidence="6" id="KW-0539">Nucleus</keyword>
<dbReference type="PROSITE" id="PS50172">
    <property type="entry name" value="BRCT"/>
    <property type="match status" value="1"/>
</dbReference>
<evidence type="ECO:0000256" key="3">
    <source>
        <dbReference type="ARBA" id="ARBA00022679"/>
    </source>
</evidence>
<feature type="region of interest" description="Disordered" evidence="10">
    <location>
        <begin position="129"/>
        <end position="198"/>
    </location>
</feature>
<dbReference type="InterPro" id="IPR050800">
    <property type="entry name" value="ARTD/PARP"/>
</dbReference>
<evidence type="ECO:0000259" key="12">
    <source>
        <dbReference type="PROSITE" id="PS51059"/>
    </source>
</evidence>
<feature type="compositionally biased region" description="Low complexity" evidence="10">
    <location>
        <begin position="29"/>
        <end position="39"/>
    </location>
</feature>
<dbReference type="Pfam" id="PF05406">
    <property type="entry name" value="WGR"/>
    <property type="match status" value="1"/>
</dbReference>
<dbReference type="EMBL" id="JBBXJM010000004">
    <property type="protein sequence ID" value="KAL1409265.1"/>
    <property type="molecule type" value="Genomic_DNA"/>
</dbReference>
<dbReference type="Gene3D" id="3.40.50.10190">
    <property type="entry name" value="BRCT domain"/>
    <property type="match status" value="1"/>
</dbReference>
<name>A0ABR3Q3P4_9TREE</name>
<feature type="domain" description="PARP catalytic" evidence="12">
    <location>
        <begin position="477"/>
        <end position="711"/>
    </location>
</feature>
<comment type="similarity">
    <text evidence="7">Belongs to the ARTD/PARP family.</text>
</comment>
<dbReference type="InterPro" id="IPR001357">
    <property type="entry name" value="BRCT_dom"/>
</dbReference>
<dbReference type="PANTHER" id="PTHR10459">
    <property type="entry name" value="DNA LIGASE"/>
    <property type="match status" value="1"/>
</dbReference>
<evidence type="ECO:0000256" key="10">
    <source>
        <dbReference type="SAM" id="MobiDB-lite"/>
    </source>
</evidence>
<dbReference type="SUPFAM" id="SSF47587">
    <property type="entry name" value="Domain of poly(ADP-ribose) polymerase"/>
    <property type="match status" value="1"/>
</dbReference>
<dbReference type="PROSITE" id="PS51060">
    <property type="entry name" value="PARP_ALPHA_HD"/>
    <property type="match status" value="1"/>
</dbReference>
<comment type="subcellular location">
    <subcellularLocation>
        <location evidence="1">Nucleus</location>
    </subcellularLocation>
</comment>
<dbReference type="InterPro" id="IPR036420">
    <property type="entry name" value="BRCT_dom_sf"/>
</dbReference>
<comment type="caution">
    <text evidence="15">The sequence shown here is derived from an EMBL/GenBank/DDBJ whole genome shotgun (WGS) entry which is preliminary data.</text>
</comment>
<feature type="domain" description="WGR" evidence="14">
    <location>
        <begin position="214"/>
        <end position="308"/>
    </location>
</feature>
<feature type="compositionally biased region" description="Basic and acidic residues" evidence="10">
    <location>
        <begin position="169"/>
        <end position="188"/>
    </location>
</feature>
<dbReference type="SUPFAM" id="SSF56399">
    <property type="entry name" value="ADP-ribosylation"/>
    <property type="match status" value="1"/>
</dbReference>
<organism evidence="15 16">
    <name type="scientific">Vanrija albida</name>
    <dbReference type="NCBI Taxonomy" id="181172"/>
    <lineage>
        <taxon>Eukaryota</taxon>
        <taxon>Fungi</taxon>
        <taxon>Dikarya</taxon>
        <taxon>Basidiomycota</taxon>
        <taxon>Agaricomycotina</taxon>
        <taxon>Tremellomycetes</taxon>
        <taxon>Trichosporonales</taxon>
        <taxon>Trichosporonaceae</taxon>
        <taxon>Vanrija</taxon>
    </lineage>
</organism>
<dbReference type="Gene3D" id="3.90.228.10">
    <property type="match status" value="1"/>
</dbReference>
<dbReference type="SMART" id="SM00292">
    <property type="entry name" value="BRCT"/>
    <property type="match status" value="1"/>
</dbReference>
<evidence type="ECO:0000256" key="5">
    <source>
        <dbReference type="ARBA" id="ARBA00023027"/>
    </source>
</evidence>
<dbReference type="Pfam" id="PF00644">
    <property type="entry name" value="PARP"/>
    <property type="match status" value="1"/>
</dbReference>
<dbReference type="Proteomes" id="UP001565368">
    <property type="component" value="Unassembled WGS sequence"/>
</dbReference>
<comment type="catalytic activity">
    <reaction evidence="8">
        <text>NAD(+) + (ADP-D-ribosyl)n-acceptor = nicotinamide + (ADP-D-ribosyl)n+1-acceptor + H(+).</text>
        <dbReference type="EC" id="2.4.2.30"/>
    </reaction>
</comment>
<protein>
    <recommendedName>
        <fullName evidence="9">Poly [ADP-ribose] polymerase</fullName>
        <shortName evidence="9">PARP</shortName>
        <ecNumber evidence="9">2.4.2.-</ecNumber>
    </recommendedName>
</protein>
<dbReference type="SUPFAM" id="SSF52113">
    <property type="entry name" value="BRCT domain"/>
    <property type="match status" value="1"/>
</dbReference>
<feature type="region of interest" description="Disordered" evidence="10">
    <location>
        <begin position="1"/>
        <end position="39"/>
    </location>
</feature>
<dbReference type="PANTHER" id="PTHR10459:SF60">
    <property type="entry name" value="POLY [ADP-RIBOSE] POLYMERASE 2"/>
    <property type="match status" value="1"/>
</dbReference>
<feature type="domain" description="PARP alpha-helical" evidence="13">
    <location>
        <begin position="342"/>
        <end position="468"/>
    </location>
</feature>
<dbReference type="InterPro" id="IPR004102">
    <property type="entry name" value="Poly(ADP-ribose)pol_reg_dom"/>
</dbReference>
<dbReference type="SUPFAM" id="SSF142921">
    <property type="entry name" value="WGR domain-like"/>
    <property type="match status" value="1"/>
</dbReference>
<evidence type="ECO:0000259" key="11">
    <source>
        <dbReference type="PROSITE" id="PS50172"/>
    </source>
</evidence>
<dbReference type="PROSITE" id="PS51059">
    <property type="entry name" value="PARP_CATALYTIC"/>
    <property type="match status" value="1"/>
</dbReference>
<keyword evidence="5 9" id="KW-0520">NAD</keyword>
<keyword evidence="16" id="KW-1185">Reference proteome</keyword>
<dbReference type="Gene3D" id="1.20.142.10">
    <property type="entry name" value="Poly(ADP-ribose) polymerase, regulatory domain"/>
    <property type="match status" value="1"/>
</dbReference>
<keyword evidence="2 9" id="KW-0328">Glycosyltransferase</keyword>
<evidence type="ECO:0000256" key="8">
    <source>
        <dbReference type="ARBA" id="ARBA00033987"/>
    </source>
</evidence>
<reference evidence="15 16" key="1">
    <citation type="submission" date="2023-08" db="EMBL/GenBank/DDBJ databases">
        <title>Annotated Genome Sequence of Vanrija albida AlHP1.</title>
        <authorList>
            <person name="Herzog R."/>
        </authorList>
    </citation>
    <scope>NUCLEOTIDE SEQUENCE [LARGE SCALE GENOMIC DNA]</scope>
    <source>
        <strain evidence="15 16">AlHP1</strain>
    </source>
</reference>
<keyword evidence="4" id="KW-0548">Nucleotidyltransferase</keyword>
<dbReference type="PROSITE" id="PS51977">
    <property type="entry name" value="WGR"/>
    <property type="match status" value="1"/>
</dbReference>
<evidence type="ECO:0000256" key="9">
    <source>
        <dbReference type="RuleBase" id="RU362114"/>
    </source>
</evidence>
<dbReference type="InterPro" id="IPR012317">
    <property type="entry name" value="Poly(ADP-ribose)pol_cat_dom"/>
</dbReference>
<proteinExistence type="inferred from homology"/>
<gene>
    <name evidence="15" type="ORF">Q8F55_006098</name>
</gene>
<feature type="domain" description="BRCT" evidence="11">
    <location>
        <begin position="33"/>
        <end position="126"/>
    </location>
</feature>
<evidence type="ECO:0000256" key="6">
    <source>
        <dbReference type="ARBA" id="ARBA00023242"/>
    </source>
</evidence>
<feature type="compositionally biased region" description="Pro residues" evidence="10">
    <location>
        <begin position="13"/>
        <end position="28"/>
    </location>
</feature>
<evidence type="ECO:0000256" key="7">
    <source>
        <dbReference type="ARBA" id="ARBA00024347"/>
    </source>
</evidence>
<dbReference type="EC" id="2.4.2.-" evidence="9"/>
<dbReference type="InterPro" id="IPR036616">
    <property type="entry name" value="Poly(ADP-ribose)pol_reg_dom_sf"/>
</dbReference>
<dbReference type="SMART" id="SM00773">
    <property type="entry name" value="WGR"/>
    <property type="match status" value="1"/>
</dbReference>
<feature type="compositionally biased region" description="Low complexity" evidence="10">
    <location>
        <begin position="142"/>
        <end position="160"/>
    </location>
</feature>
<dbReference type="CDD" id="cd07997">
    <property type="entry name" value="WGR_PARP"/>
    <property type="match status" value="1"/>
</dbReference>
<evidence type="ECO:0000259" key="13">
    <source>
        <dbReference type="PROSITE" id="PS51060"/>
    </source>
</evidence>
<dbReference type="Pfam" id="PF00533">
    <property type="entry name" value="BRCT"/>
    <property type="match status" value="1"/>
</dbReference>
<evidence type="ECO:0000256" key="1">
    <source>
        <dbReference type="ARBA" id="ARBA00004123"/>
    </source>
</evidence>
<accession>A0ABR3Q3P4</accession>